<feature type="transmembrane region" description="Helical" evidence="9">
    <location>
        <begin position="404"/>
        <end position="422"/>
    </location>
</feature>
<evidence type="ECO:0000256" key="2">
    <source>
        <dbReference type="ARBA" id="ARBA00008537"/>
    </source>
</evidence>
<dbReference type="EMBL" id="JAYMYJ010000012">
    <property type="protein sequence ID" value="MEB4589595.1"/>
    <property type="molecule type" value="Genomic_DNA"/>
</dbReference>
<dbReference type="InterPro" id="IPR020846">
    <property type="entry name" value="MFS_dom"/>
</dbReference>
<feature type="transmembrane region" description="Helical" evidence="9">
    <location>
        <begin position="169"/>
        <end position="190"/>
    </location>
</feature>
<feature type="transmembrane region" description="Helical" evidence="9">
    <location>
        <begin position="83"/>
        <end position="102"/>
    </location>
</feature>
<comment type="similarity">
    <text evidence="2">Belongs to the major facilitator superfamily. EmrB family.</text>
</comment>
<gene>
    <name evidence="11" type="ORF">VSS37_01250</name>
</gene>
<feature type="transmembrane region" description="Helical" evidence="9">
    <location>
        <begin position="240"/>
        <end position="261"/>
    </location>
</feature>
<evidence type="ECO:0000256" key="5">
    <source>
        <dbReference type="ARBA" id="ARBA00022692"/>
    </source>
</evidence>
<feature type="transmembrane region" description="Helical" evidence="9">
    <location>
        <begin position="370"/>
        <end position="392"/>
    </location>
</feature>
<keyword evidence="6 9" id="KW-1133">Transmembrane helix</keyword>
<dbReference type="InterPro" id="IPR011701">
    <property type="entry name" value="MFS"/>
</dbReference>
<feature type="transmembrane region" description="Helical" evidence="9">
    <location>
        <begin position="55"/>
        <end position="76"/>
    </location>
</feature>
<dbReference type="InterPro" id="IPR004638">
    <property type="entry name" value="EmrB-like"/>
</dbReference>
<dbReference type="Gene3D" id="1.20.1720.10">
    <property type="entry name" value="Multidrug resistance protein D"/>
    <property type="match status" value="1"/>
</dbReference>
<protein>
    <submittedName>
        <fullName evidence="11">DHA2 family efflux MFS transporter permease subunit</fullName>
    </submittedName>
</protein>
<evidence type="ECO:0000256" key="4">
    <source>
        <dbReference type="ARBA" id="ARBA00022475"/>
    </source>
</evidence>
<evidence type="ECO:0000256" key="7">
    <source>
        <dbReference type="ARBA" id="ARBA00023136"/>
    </source>
</evidence>
<comment type="caution">
    <text evidence="11">The sequence shown here is derived from an EMBL/GenBank/DDBJ whole genome shotgun (WGS) entry which is preliminary data.</text>
</comment>
<reference evidence="12" key="1">
    <citation type="submission" date="2023-07" db="EMBL/GenBank/DDBJ databases">
        <title>The carbon used by Thiothrix.</title>
        <authorList>
            <person name="Chen L."/>
        </authorList>
    </citation>
    <scope>NUCLEOTIDE SEQUENCE [LARGE SCALE GENOMIC DNA]</scope>
</reference>
<dbReference type="NCBIfam" id="TIGR00711">
    <property type="entry name" value="efflux_EmrB"/>
    <property type="match status" value="1"/>
</dbReference>
<dbReference type="PROSITE" id="PS50850">
    <property type="entry name" value="MFS"/>
    <property type="match status" value="1"/>
</dbReference>
<dbReference type="Gene3D" id="1.20.1250.20">
    <property type="entry name" value="MFS general substrate transporter like domains"/>
    <property type="match status" value="1"/>
</dbReference>
<dbReference type="PANTHER" id="PTHR42718:SF9">
    <property type="entry name" value="MAJOR FACILITATOR SUPERFAMILY MULTIDRUG TRANSPORTER MFSC"/>
    <property type="match status" value="1"/>
</dbReference>
<feature type="transmembrane region" description="Helical" evidence="9">
    <location>
        <begin position="273"/>
        <end position="296"/>
    </location>
</feature>
<keyword evidence="3" id="KW-0813">Transport</keyword>
<dbReference type="Pfam" id="PF07690">
    <property type="entry name" value="MFS_1"/>
    <property type="match status" value="1"/>
</dbReference>
<feature type="transmembrane region" description="Helical" evidence="9">
    <location>
        <begin position="334"/>
        <end position="350"/>
    </location>
</feature>
<comment type="subcellular location">
    <subcellularLocation>
        <location evidence="1">Cell membrane</location>
        <topology evidence="1">Multi-pass membrane protein</topology>
    </subcellularLocation>
</comment>
<proteinExistence type="inferred from homology"/>
<sequence length="551" mass="59705">MNATTAQQPANAHQGLVTLSVMLATIMQALDTTIANVALPHMQGSMGATQDQVSWVLTSYIVAAAIFMPLTGFLTARLGRKRVFMWSVVGFTITSMLCGAAQNLEQIVLFRLLQGVFGASLVPLSQSVLLDTYPREQHASAMALWGVGVMVGPILGPSLGGWLTEYYNWRWVFYINIPFGVLAWLGLATFVQETPLDRSRRFDLFGFALLSLAIGALQMMLDRGETLDWFASREVVTEAILAGLAFYLFVAHIFTAEQPFIEPGLFKDRNFTVGLLFIFTIGVILLATMALLPPFMQNLMGYPVLDVGLLLAPRGVGTMIAMMTVGKLSGRVDVRYLIFSGLALTSFSLWEMTGFTTDISGWDIVRTGIVQGLGLGFIFVPLSTISFATLAPRYRNEGTALFSLMRNIGSSIGISVVITYLAQRIQINHAAFADAINPFNLALRQAVEAGAFNLSTPQGLAMLDAQVNQQAATLAYLQDFRLMMWVTLAAVPLVVLLRAPAKPAAAEPASKPATAAQAQPAQPAETANAIPPAPPTPGRRLQEYEEEELAA</sequence>
<evidence type="ECO:0000256" key="1">
    <source>
        <dbReference type="ARBA" id="ARBA00004651"/>
    </source>
</evidence>
<organism evidence="11 12">
    <name type="scientific">Candidatus Thiothrix phosphatis</name>
    <dbReference type="NCBI Taxonomy" id="3112415"/>
    <lineage>
        <taxon>Bacteria</taxon>
        <taxon>Pseudomonadati</taxon>
        <taxon>Pseudomonadota</taxon>
        <taxon>Gammaproteobacteria</taxon>
        <taxon>Thiotrichales</taxon>
        <taxon>Thiotrichaceae</taxon>
        <taxon>Thiothrix</taxon>
    </lineage>
</organism>
<dbReference type="SUPFAM" id="SSF103473">
    <property type="entry name" value="MFS general substrate transporter"/>
    <property type="match status" value="1"/>
</dbReference>
<feature type="transmembrane region" description="Helical" evidence="9">
    <location>
        <begin position="108"/>
        <end position="130"/>
    </location>
</feature>
<evidence type="ECO:0000259" key="10">
    <source>
        <dbReference type="PROSITE" id="PS50850"/>
    </source>
</evidence>
<name>A0ABU6CS29_9GAMM</name>
<keyword evidence="12" id="KW-1185">Reference proteome</keyword>
<feature type="transmembrane region" description="Helical" evidence="9">
    <location>
        <begin position="142"/>
        <end position="163"/>
    </location>
</feature>
<keyword evidence="5 9" id="KW-0812">Transmembrane</keyword>
<feature type="domain" description="Major facilitator superfamily (MFS) profile" evidence="10">
    <location>
        <begin position="17"/>
        <end position="502"/>
    </location>
</feature>
<dbReference type="PANTHER" id="PTHR42718">
    <property type="entry name" value="MAJOR FACILITATOR SUPERFAMILY MULTIDRUG TRANSPORTER MFSC"/>
    <property type="match status" value="1"/>
</dbReference>
<dbReference type="RefSeq" id="WP_324692784.1">
    <property type="nucleotide sequence ID" value="NZ_JAYMYJ010000012.1"/>
</dbReference>
<evidence type="ECO:0000256" key="9">
    <source>
        <dbReference type="SAM" id="Phobius"/>
    </source>
</evidence>
<dbReference type="InterPro" id="IPR036259">
    <property type="entry name" value="MFS_trans_sf"/>
</dbReference>
<dbReference type="Proteomes" id="UP001308005">
    <property type="component" value="Unassembled WGS sequence"/>
</dbReference>
<keyword evidence="4" id="KW-1003">Cell membrane</keyword>
<dbReference type="CDD" id="cd17503">
    <property type="entry name" value="MFS_LmrB_MDR_like"/>
    <property type="match status" value="1"/>
</dbReference>
<keyword evidence="7 9" id="KW-0472">Membrane</keyword>
<evidence type="ECO:0000313" key="12">
    <source>
        <dbReference type="Proteomes" id="UP001308005"/>
    </source>
</evidence>
<evidence type="ECO:0000256" key="6">
    <source>
        <dbReference type="ARBA" id="ARBA00022989"/>
    </source>
</evidence>
<accession>A0ABU6CS29</accession>
<feature type="transmembrane region" description="Helical" evidence="9">
    <location>
        <begin position="202"/>
        <end position="220"/>
    </location>
</feature>
<evidence type="ECO:0000256" key="8">
    <source>
        <dbReference type="SAM" id="MobiDB-lite"/>
    </source>
</evidence>
<feature type="compositionally biased region" description="Low complexity" evidence="8">
    <location>
        <begin position="506"/>
        <end position="530"/>
    </location>
</feature>
<evidence type="ECO:0000256" key="3">
    <source>
        <dbReference type="ARBA" id="ARBA00022448"/>
    </source>
</evidence>
<feature type="region of interest" description="Disordered" evidence="8">
    <location>
        <begin position="506"/>
        <end position="551"/>
    </location>
</feature>
<evidence type="ECO:0000313" key="11">
    <source>
        <dbReference type="EMBL" id="MEB4589595.1"/>
    </source>
</evidence>
<feature type="transmembrane region" description="Helical" evidence="9">
    <location>
        <begin position="302"/>
        <end position="322"/>
    </location>
</feature>